<organism evidence="7 8">
    <name type="scientific">Tautonia sociabilis</name>
    <dbReference type="NCBI Taxonomy" id="2080755"/>
    <lineage>
        <taxon>Bacteria</taxon>
        <taxon>Pseudomonadati</taxon>
        <taxon>Planctomycetota</taxon>
        <taxon>Planctomycetia</taxon>
        <taxon>Isosphaerales</taxon>
        <taxon>Isosphaeraceae</taxon>
        <taxon>Tautonia</taxon>
    </lineage>
</organism>
<dbReference type="AlphaFoldDB" id="A0A432MKE1"/>
<feature type="domain" description="HTH tetR-type" evidence="6">
    <location>
        <begin position="51"/>
        <end position="111"/>
    </location>
</feature>
<proteinExistence type="predicted"/>
<dbReference type="InterPro" id="IPR050109">
    <property type="entry name" value="HTH-type_TetR-like_transc_reg"/>
</dbReference>
<keyword evidence="2 4" id="KW-0238">DNA-binding</keyword>
<comment type="caution">
    <text evidence="7">The sequence shown here is derived from an EMBL/GenBank/DDBJ whole genome shotgun (WGS) entry which is preliminary data.</text>
</comment>
<evidence type="ECO:0000256" key="4">
    <source>
        <dbReference type="PROSITE-ProRule" id="PRU00335"/>
    </source>
</evidence>
<reference evidence="7 8" key="2">
    <citation type="submission" date="2019-01" db="EMBL/GenBank/DDBJ databases">
        <title>Tautonia sociabilis, a novel thermotolerant planctomycete of Isosphaeraceae family, isolated from a 4000 m deep subterranean habitat.</title>
        <authorList>
            <person name="Kovaleva O.L."/>
            <person name="Elcheninov A.G."/>
            <person name="Van Heerden E."/>
            <person name="Toshchakov S.V."/>
            <person name="Novikov A."/>
            <person name="Bonch-Osmolovskaya E.A."/>
            <person name="Kublanov I.V."/>
        </authorList>
    </citation>
    <scope>NUCLEOTIDE SEQUENCE [LARGE SCALE GENOMIC DNA]</scope>
    <source>
        <strain evidence="7 8">GM2012</strain>
    </source>
</reference>
<keyword evidence="3" id="KW-0804">Transcription</keyword>
<feature type="region of interest" description="Disordered" evidence="5">
    <location>
        <begin position="1"/>
        <end position="49"/>
    </location>
</feature>
<evidence type="ECO:0000256" key="5">
    <source>
        <dbReference type="SAM" id="MobiDB-lite"/>
    </source>
</evidence>
<dbReference type="PANTHER" id="PTHR30055:SF146">
    <property type="entry name" value="HTH-TYPE TRANSCRIPTIONAL DUAL REGULATOR CECR"/>
    <property type="match status" value="1"/>
</dbReference>
<evidence type="ECO:0000256" key="2">
    <source>
        <dbReference type="ARBA" id="ARBA00023125"/>
    </source>
</evidence>
<dbReference type="PRINTS" id="PR00455">
    <property type="entry name" value="HTHTETR"/>
</dbReference>
<dbReference type="PROSITE" id="PS50977">
    <property type="entry name" value="HTH_TETR_2"/>
    <property type="match status" value="1"/>
</dbReference>
<reference evidence="7 8" key="1">
    <citation type="submission" date="2018-12" db="EMBL/GenBank/DDBJ databases">
        <authorList>
            <person name="Toschakov S.V."/>
        </authorList>
    </citation>
    <scope>NUCLEOTIDE SEQUENCE [LARGE SCALE GENOMIC DNA]</scope>
    <source>
        <strain evidence="7 8">GM2012</strain>
    </source>
</reference>
<feature type="DNA-binding region" description="H-T-H motif" evidence="4">
    <location>
        <begin position="74"/>
        <end position="93"/>
    </location>
</feature>
<gene>
    <name evidence="7" type="ORF">TsocGM_11135</name>
</gene>
<feature type="compositionally biased region" description="Basic and acidic residues" evidence="5">
    <location>
        <begin position="16"/>
        <end position="34"/>
    </location>
</feature>
<dbReference type="PANTHER" id="PTHR30055">
    <property type="entry name" value="HTH-TYPE TRANSCRIPTIONAL REGULATOR RUTR"/>
    <property type="match status" value="1"/>
</dbReference>
<evidence type="ECO:0000313" key="7">
    <source>
        <dbReference type="EMBL" id="RUL87730.1"/>
    </source>
</evidence>
<dbReference type="FunFam" id="1.10.10.60:FF:000141">
    <property type="entry name" value="TetR family transcriptional regulator"/>
    <property type="match status" value="1"/>
</dbReference>
<dbReference type="OrthoDB" id="116240at2"/>
<dbReference type="PROSITE" id="PS01081">
    <property type="entry name" value="HTH_TETR_1"/>
    <property type="match status" value="1"/>
</dbReference>
<dbReference type="Gene3D" id="1.10.357.10">
    <property type="entry name" value="Tetracycline Repressor, domain 2"/>
    <property type="match status" value="1"/>
</dbReference>
<dbReference type="EMBL" id="RYZH01000018">
    <property type="protein sequence ID" value="RUL87730.1"/>
    <property type="molecule type" value="Genomic_DNA"/>
</dbReference>
<sequence length="257" mass="27538">MPAGSPRSGTAGLDGSPERPDTTYRSVYDPKRLDPSVNPNGPTPPIGESASDAAREILRVAARLFAARGYDATSVREIVEAAGVTKPTLYYHFGNKEGLAQALLTVPMRRLIDEQRAILDRPGDPVSRLADQIESHFAFCREEPDRARFVYGLFFGPNAPGLSSEVALYGGRLAELLTEAIQGLVRAGIVPAERAGRCVAAVQGLITFYTTDYLYQGANLGPGLGRRLVEDLLLGFASPRGAERETGPEREAPPGAS</sequence>
<evidence type="ECO:0000256" key="1">
    <source>
        <dbReference type="ARBA" id="ARBA00023015"/>
    </source>
</evidence>
<dbReference type="Pfam" id="PF00440">
    <property type="entry name" value="TetR_N"/>
    <property type="match status" value="1"/>
</dbReference>
<evidence type="ECO:0000259" key="6">
    <source>
        <dbReference type="PROSITE" id="PS50977"/>
    </source>
</evidence>
<name>A0A432MKE1_9BACT</name>
<dbReference type="SUPFAM" id="SSF48498">
    <property type="entry name" value="Tetracyclin repressor-like, C-terminal domain"/>
    <property type="match status" value="1"/>
</dbReference>
<keyword evidence="8" id="KW-1185">Reference proteome</keyword>
<accession>A0A432MKE1</accession>
<dbReference type="InterPro" id="IPR023772">
    <property type="entry name" value="DNA-bd_HTH_TetR-type_CS"/>
</dbReference>
<evidence type="ECO:0000313" key="8">
    <source>
        <dbReference type="Proteomes" id="UP000280296"/>
    </source>
</evidence>
<evidence type="ECO:0000256" key="3">
    <source>
        <dbReference type="ARBA" id="ARBA00023163"/>
    </source>
</evidence>
<keyword evidence="1" id="KW-0805">Transcription regulation</keyword>
<dbReference type="GO" id="GO:0000976">
    <property type="term" value="F:transcription cis-regulatory region binding"/>
    <property type="evidence" value="ECO:0007669"/>
    <property type="project" value="TreeGrafter"/>
</dbReference>
<dbReference type="GO" id="GO:0003700">
    <property type="term" value="F:DNA-binding transcription factor activity"/>
    <property type="evidence" value="ECO:0007669"/>
    <property type="project" value="TreeGrafter"/>
</dbReference>
<protein>
    <submittedName>
        <fullName evidence="7">TetR/AcrR family transcriptional regulator</fullName>
    </submittedName>
</protein>
<dbReference type="InterPro" id="IPR009057">
    <property type="entry name" value="Homeodomain-like_sf"/>
</dbReference>
<dbReference type="InterPro" id="IPR001647">
    <property type="entry name" value="HTH_TetR"/>
</dbReference>
<dbReference type="Proteomes" id="UP000280296">
    <property type="component" value="Unassembled WGS sequence"/>
</dbReference>
<dbReference type="InterPro" id="IPR036271">
    <property type="entry name" value="Tet_transcr_reg_TetR-rel_C_sf"/>
</dbReference>
<dbReference type="SUPFAM" id="SSF46689">
    <property type="entry name" value="Homeodomain-like"/>
    <property type="match status" value="1"/>
</dbReference>